<dbReference type="GO" id="GO:0008202">
    <property type="term" value="P:steroid metabolic process"/>
    <property type="evidence" value="ECO:0007669"/>
    <property type="project" value="UniProtKB-ARBA"/>
</dbReference>
<dbReference type="Pfam" id="PF00890">
    <property type="entry name" value="FAD_binding_2"/>
    <property type="match status" value="1"/>
</dbReference>
<evidence type="ECO:0000313" key="11">
    <source>
        <dbReference type="Proteomes" id="UP000035027"/>
    </source>
</evidence>
<dbReference type="Gene3D" id="3.90.1010.20">
    <property type="match status" value="1"/>
</dbReference>
<dbReference type="PATRIC" id="fig|1194971.3.peg.1656"/>
<dbReference type="SUPFAM" id="SSF51905">
    <property type="entry name" value="FAD/NAD(P)-binding domain"/>
    <property type="match status" value="1"/>
</dbReference>
<evidence type="ECO:0000256" key="2">
    <source>
        <dbReference type="ARBA" id="ARBA00001974"/>
    </source>
</evidence>
<keyword evidence="7" id="KW-0560">Oxidoreductase</keyword>
<dbReference type="InterPro" id="IPR007329">
    <property type="entry name" value="FMN-bd"/>
</dbReference>
<evidence type="ECO:0000256" key="7">
    <source>
        <dbReference type="ARBA" id="ARBA00023002"/>
    </source>
</evidence>
<evidence type="ECO:0000256" key="8">
    <source>
        <dbReference type="ARBA" id="ARBA00049922"/>
    </source>
</evidence>
<keyword evidence="5" id="KW-0285">Flavoprotein</keyword>
<organism evidence="10 11">
    <name type="scientific">Ligilactobacillus salivarius str. Ren</name>
    <dbReference type="NCBI Taxonomy" id="1194971"/>
    <lineage>
        <taxon>Bacteria</taxon>
        <taxon>Bacillati</taxon>
        <taxon>Bacillota</taxon>
        <taxon>Bacilli</taxon>
        <taxon>Lactobacillales</taxon>
        <taxon>Lactobacillaceae</taxon>
        <taxon>Ligilactobacillus</taxon>
    </lineage>
</organism>
<dbReference type="Pfam" id="PF04205">
    <property type="entry name" value="FMN_bind"/>
    <property type="match status" value="1"/>
</dbReference>
<dbReference type="GO" id="GO:0016020">
    <property type="term" value="C:membrane"/>
    <property type="evidence" value="ECO:0007669"/>
    <property type="project" value="InterPro"/>
</dbReference>
<dbReference type="Proteomes" id="UP000035027">
    <property type="component" value="Chromosome"/>
</dbReference>
<dbReference type="AlphaFoldDB" id="A0A0F7PYM7"/>
<dbReference type="GO" id="GO:0033765">
    <property type="term" value="F:steroid dehydrogenase activity, acting on the CH-CH group of donors"/>
    <property type="evidence" value="ECO:0007669"/>
    <property type="project" value="UniProtKB-ARBA"/>
</dbReference>
<name>A0A0F7PYM7_9LACO</name>
<evidence type="ECO:0000256" key="5">
    <source>
        <dbReference type="ARBA" id="ARBA00022630"/>
    </source>
</evidence>
<evidence type="ECO:0000259" key="9">
    <source>
        <dbReference type="SMART" id="SM00900"/>
    </source>
</evidence>
<dbReference type="PANTHER" id="PTHR43400:SF10">
    <property type="entry name" value="3-OXOSTEROID 1-DEHYDROGENASE"/>
    <property type="match status" value="1"/>
</dbReference>
<evidence type="ECO:0000256" key="4">
    <source>
        <dbReference type="ARBA" id="ARBA00015872"/>
    </source>
</evidence>
<comment type="cofactor">
    <cofactor evidence="2">
        <name>FAD</name>
        <dbReference type="ChEBI" id="CHEBI:57692"/>
    </cofactor>
</comment>
<accession>A0A0F7PYM7</accession>
<dbReference type="EMBL" id="CP011403">
    <property type="protein sequence ID" value="AKI05191.1"/>
    <property type="molecule type" value="Genomic_DNA"/>
</dbReference>
<feature type="domain" description="FMN-binding" evidence="9">
    <location>
        <begin position="540"/>
        <end position="614"/>
    </location>
</feature>
<dbReference type="PANTHER" id="PTHR43400">
    <property type="entry name" value="FUMARATE REDUCTASE"/>
    <property type="match status" value="1"/>
</dbReference>
<evidence type="ECO:0000256" key="1">
    <source>
        <dbReference type="ARBA" id="ARBA00001917"/>
    </source>
</evidence>
<proteinExistence type="predicted"/>
<evidence type="ECO:0000256" key="3">
    <source>
        <dbReference type="ARBA" id="ARBA00013137"/>
    </source>
</evidence>
<dbReference type="InterPro" id="IPR027477">
    <property type="entry name" value="Succ_DH/fumarate_Rdtase_cat_sf"/>
</dbReference>
<dbReference type="InterPro" id="IPR050315">
    <property type="entry name" value="FAD-oxidoreductase_2"/>
</dbReference>
<keyword evidence="6" id="KW-0274">FAD</keyword>
<evidence type="ECO:0000313" key="10">
    <source>
        <dbReference type="EMBL" id="AKI05191.1"/>
    </source>
</evidence>
<dbReference type="Gene3D" id="3.50.50.60">
    <property type="entry name" value="FAD/NAD(P)-binding domain"/>
    <property type="match status" value="1"/>
</dbReference>
<gene>
    <name evidence="10" type="ORF">LsR_01649</name>
</gene>
<protein>
    <recommendedName>
        <fullName evidence="4">Urocanate reductase</fullName>
        <ecNumber evidence="3">1.3.99.33</ecNumber>
    </recommendedName>
</protein>
<comment type="catalytic activity">
    <reaction evidence="8">
        <text>dihydrourocanate + A = urocanate + AH2</text>
        <dbReference type="Rhea" id="RHEA:36059"/>
        <dbReference type="ChEBI" id="CHEBI:13193"/>
        <dbReference type="ChEBI" id="CHEBI:17499"/>
        <dbReference type="ChEBI" id="CHEBI:27247"/>
        <dbReference type="ChEBI" id="CHEBI:72991"/>
        <dbReference type="EC" id="1.3.99.33"/>
    </reaction>
</comment>
<dbReference type="SUPFAM" id="SSF56425">
    <property type="entry name" value="Succinate dehydrogenase/fumarate reductase flavoprotein, catalytic domain"/>
    <property type="match status" value="1"/>
</dbReference>
<dbReference type="SMART" id="SM00900">
    <property type="entry name" value="FMN_bind"/>
    <property type="match status" value="1"/>
</dbReference>
<reference evidence="10 11" key="1">
    <citation type="submission" date="2015-05" db="EMBL/GenBank/DDBJ databases">
        <title>Complete genome sequence of Lactobacillus salivarius Ren, a probiotic strain with antitumor activity.</title>
        <authorList>
            <person name="Sun E."/>
            <person name="Zhao L."/>
            <person name="Liu S."/>
            <person name="Zhang M."/>
            <person name="Guo H."/>
            <person name="Ren F."/>
        </authorList>
    </citation>
    <scope>NUCLEOTIDE SEQUENCE [LARGE SCALE GENOMIC DNA]</scope>
    <source>
        <strain evidence="10 11">Ren</strain>
    </source>
</reference>
<sequence length="614" mass="67748">MVKVNNWNAEYDVVVLGFGGAGATAARFAADEGAKVLLVDAAPEGNEGGNTRYSAQMISASDDFEAEKKYFAALTDPMTLDQEIADTYVEGMANMAKYLKEHLGVEPYQYKRDYWNNPKFAALRKAIIDNTVEYPEFEGSEHHDILSVSLGFFDGALWKMLRQNVVDRSDKIDVWFSSPARHLIQDPATKTVIGVQIERDHVLRNIKANNGVVMATGGFENNPEMLEDYLGASKLVPLGTLYNKGDGIKMATEVGASLWHMNNYESLGMLHGLAFTVPTGKRGKLILGDWKAIYDGSVFLAGDDGTRYYPEDMTNRHGHVYSHGYWKVPQNNHHPHIIFDKKQYEKFADKETSIYPQALDMVIEANTLEELAKKIGAVPEKLQEQVAEFNFFATEEKDYAFHRNPETMQAFDAEGPYYALSVSQTVLNTQGGPRRNARAEILSNDGTPIPHLYGAGELGGISAGRYQAGENIAECLIFGKIAGLNAARVKEEVFEHTTEEPDAVSSASQTEKKVNLGSDLDVKETYMVGANQYLGRSNAGVGNEVVVRITVDDDKKLKDIEILKQSETGIGAQAIESMPKEMISKNTYDVDSISGASATSRALKEAVKDAMNKI</sequence>
<dbReference type="EC" id="1.3.99.33" evidence="3"/>
<evidence type="ECO:0000256" key="6">
    <source>
        <dbReference type="ARBA" id="ARBA00022827"/>
    </source>
</evidence>
<dbReference type="InterPro" id="IPR036188">
    <property type="entry name" value="FAD/NAD-bd_sf"/>
</dbReference>
<dbReference type="Gene3D" id="3.90.700.10">
    <property type="entry name" value="Succinate dehydrogenase/fumarate reductase flavoprotein, catalytic domain"/>
    <property type="match status" value="1"/>
</dbReference>
<dbReference type="RefSeq" id="WP_047036040.1">
    <property type="nucleotide sequence ID" value="NZ_CP011403.1"/>
</dbReference>
<dbReference type="InterPro" id="IPR003953">
    <property type="entry name" value="FAD-dep_OxRdtase_2_FAD-bd"/>
</dbReference>
<comment type="cofactor">
    <cofactor evidence="1">
        <name>FMN</name>
        <dbReference type="ChEBI" id="CHEBI:58210"/>
    </cofactor>
</comment>
<dbReference type="GO" id="GO:0010181">
    <property type="term" value="F:FMN binding"/>
    <property type="evidence" value="ECO:0007669"/>
    <property type="project" value="InterPro"/>
</dbReference>